<sequence>MRPFTVGIVANEASGDLLGAAIVREMRRLFPDARFVGVAGPHMLAEGCETLFEMERLSVMGLMEVLGHLRELLGLRRALVRYFLADPPDIFIGVDAPDFNLGLERRLRESGIRTAHLVSPTVWAWRPGRVKGIRRSVDLMLSVFPFEETFLRRHGVPATYVGHPLADEIPLEVDREAARAALGLPSAGTVVAILPGSRVGEMQRLAAPFIATARRCLDARPDLRFVVPCVTPRLRAMFADALARLAPDLPALLVDGHSREAMAAADCLLTASGTATLEGLLFKRPMVVAYRVHPISYHLVKRLGLIKVPHIAMANLLAGRELAPELIQSRCSPELLAPAVLAFLEDPARVAEIHSEYARIHRDLRRGAAGEAARVLVDLAGSRST</sequence>
<evidence type="ECO:0000256" key="9">
    <source>
        <dbReference type="ARBA" id="ARBA00023098"/>
    </source>
</evidence>
<dbReference type="Proteomes" id="UP000019460">
    <property type="component" value="Unassembled WGS sequence"/>
</dbReference>
<dbReference type="GO" id="GO:0008915">
    <property type="term" value="F:lipid-A-disaccharide synthase activity"/>
    <property type="evidence" value="ECO:0007669"/>
    <property type="project" value="UniProtKB-UniRule"/>
</dbReference>
<evidence type="ECO:0000256" key="6">
    <source>
        <dbReference type="ARBA" id="ARBA00022556"/>
    </source>
</evidence>
<evidence type="ECO:0000256" key="7">
    <source>
        <dbReference type="ARBA" id="ARBA00022676"/>
    </source>
</evidence>
<comment type="function">
    <text evidence="1 11">Condensation of UDP-2,3-diacylglucosamine and 2,3-diacylglucosamine-1-phosphate to form lipid A disaccharide, a precursor of lipid A, a phosphorylated glycolipid that anchors the lipopolysaccharide to the outer membrane of the cell.</text>
</comment>
<evidence type="ECO:0000256" key="8">
    <source>
        <dbReference type="ARBA" id="ARBA00022679"/>
    </source>
</evidence>
<dbReference type="InterPro" id="IPR003835">
    <property type="entry name" value="Glyco_trans_19"/>
</dbReference>
<organism evidence="12 13">
    <name type="scientific">Imhoffiella purpurea</name>
    <dbReference type="NCBI Taxonomy" id="1249627"/>
    <lineage>
        <taxon>Bacteria</taxon>
        <taxon>Pseudomonadati</taxon>
        <taxon>Pseudomonadota</taxon>
        <taxon>Gammaproteobacteria</taxon>
        <taxon>Chromatiales</taxon>
        <taxon>Chromatiaceae</taxon>
        <taxon>Imhoffiella</taxon>
    </lineage>
</organism>
<dbReference type="STRING" id="1249627.D779_1896"/>
<dbReference type="NCBIfam" id="TIGR00215">
    <property type="entry name" value="lpxB"/>
    <property type="match status" value="1"/>
</dbReference>
<dbReference type="UniPathway" id="UPA00973"/>
<comment type="similarity">
    <text evidence="2 11">Belongs to the LpxB family.</text>
</comment>
<dbReference type="Gene3D" id="3.40.50.2000">
    <property type="entry name" value="Glycogen Phosphorylase B"/>
    <property type="match status" value="1"/>
</dbReference>
<keyword evidence="7 11" id="KW-0328">Glycosyltransferase</keyword>
<dbReference type="PANTHER" id="PTHR30372">
    <property type="entry name" value="LIPID-A-DISACCHARIDE SYNTHASE"/>
    <property type="match status" value="1"/>
</dbReference>
<evidence type="ECO:0000256" key="3">
    <source>
        <dbReference type="ARBA" id="ARBA00012687"/>
    </source>
</evidence>
<evidence type="ECO:0000256" key="5">
    <source>
        <dbReference type="ARBA" id="ARBA00022516"/>
    </source>
</evidence>
<proteinExistence type="inferred from homology"/>
<dbReference type="GO" id="GO:0005543">
    <property type="term" value="F:phospholipid binding"/>
    <property type="evidence" value="ECO:0007669"/>
    <property type="project" value="TreeGrafter"/>
</dbReference>
<keyword evidence="5 11" id="KW-0444">Lipid biosynthesis</keyword>
<evidence type="ECO:0000313" key="12">
    <source>
        <dbReference type="EMBL" id="EXJ15027.1"/>
    </source>
</evidence>
<dbReference type="GO" id="GO:0009245">
    <property type="term" value="P:lipid A biosynthetic process"/>
    <property type="evidence" value="ECO:0007669"/>
    <property type="project" value="UniProtKB-UniRule"/>
</dbReference>
<name>W9VG62_9GAMM</name>
<keyword evidence="13" id="KW-1185">Reference proteome</keyword>
<dbReference type="RefSeq" id="WP_043753620.1">
    <property type="nucleotide sequence ID" value="NZ_AONC01000030.1"/>
</dbReference>
<keyword evidence="6 11" id="KW-0441">Lipid A biosynthesis</keyword>
<protein>
    <recommendedName>
        <fullName evidence="4 11">Lipid-A-disaccharide synthase</fullName>
        <ecNumber evidence="3 11">2.4.1.182</ecNumber>
    </recommendedName>
</protein>
<keyword evidence="9 11" id="KW-0443">Lipid metabolism</keyword>
<evidence type="ECO:0000256" key="4">
    <source>
        <dbReference type="ARBA" id="ARBA00020902"/>
    </source>
</evidence>
<evidence type="ECO:0000256" key="10">
    <source>
        <dbReference type="ARBA" id="ARBA00048975"/>
    </source>
</evidence>
<dbReference type="EC" id="2.4.1.182" evidence="3 11"/>
<keyword evidence="8 11" id="KW-0808">Transferase</keyword>
<accession>W9VG62</accession>
<dbReference type="SUPFAM" id="SSF53756">
    <property type="entry name" value="UDP-Glycosyltransferase/glycogen phosphorylase"/>
    <property type="match status" value="1"/>
</dbReference>
<evidence type="ECO:0000256" key="1">
    <source>
        <dbReference type="ARBA" id="ARBA00002056"/>
    </source>
</evidence>
<comment type="catalytic activity">
    <reaction evidence="10 11">
        <text>a lipid X + a UDP-2-N,3-O-bis[(3R)-3-hydroxyacyl]-alpha-D-glucosamine = a lipid A disaccharide + UDP + H(+)</text>
        <dbReference type="Rhea" id="RHEA:67828"/>
        <dbReference type="ChEBI" id="CHEBI:15378"/>
        <dbReference type="ChEBI" id="CHEBI:58223"/>
        <dbReference type="ChEBI" id="CHEBI:137748"/>
        <dbReference type="ChEBI" id="CHEBI:176338"/>
        <dbReference type="ChEBI" id="CHEBI:176343"/>
        <dbReference type="EC" id="2.4.1.182"/>
    </reaction>
</comment>
<comment type="pathway">
    <text evidence="11">Bacterial outer membrane biogenesis; LPS lipid A biosynthesis.</text>
</comment>
<dbReference type="Pfam" id="PF02684">
    <property type="entry name" value="LpxB"/>
    <property type="match status" value="1"/>
</dbReference>
<gene>
    <name evidence="11" type="primary">lpxB</name>
    <name evidence="12" type="ORF">D779_1896</name>
</gene>
<dbReference type="OrthoDB" id="9801642at2"/>
<evidence type="ECO:0000256" key="11">
    <source>
        <dbReference type="HAMAP-Rule" id="MF_00392"/>
    </source>
</evidence>
<evidence type="ECO:0000313" key="13">
    <source>
        <dbReference type="Proteomes" id="UP000019460"/>
    </source>
</evidence>
<evidence type="ECO:0000256" key="2">
    <source>
        <dbReference type="ARBA" id="ARBA00007868"/>
    </source>
</evidence>
<dbReference type="AlphaFoldDB" id="W9VG62"/>
<dbReference type="PATRIC" id="fig|1249627.3.peg.2216"/>
<dbReference type="PANTHER" id="PTHR30372:SF4">
    <property type="entry name" value="LIPID-A-DISACCHARIDE SYNTHASE, MITOCHONDRIAL-RELATED"/>
    <property type="match status" value="1"/>
</dbReference>
<dbReference type="eggNOG" id="COG0763">
    <property type="taxonomic scope" value="Bacteria"/>
</dbReference>
<dbReference type="GO" id="GO:0016020">
    <property type="term" value="C:membrane"/>
    <property type="evidence" value="ECO:0007669"/>
    <property type="project" value="GOC"/>
</dbReference>
<dbReference type="HAMAP" id="MF_00392">
    <property type="entry name" value="LpxB"/>
    <property type="match status" value="1"/>
</dbReference>
<comment type="caution">
    <text evidence="12">The sequence shown here is derived from an EMBL/GenBank/DDBJ whole genome shotgun (WGS) entry which is preliminary data.</text>
</comment>
<reference evidence="12 13" key="1">
    <citation type="submission" date="2012-11" db="EMBL/GenBank/DDBJ databases">
        <title>Genome assembly of Thiorhodococcus sp. AK35.</title>
        <authorList>
            <person name="Nupur N."/>
            <person name="Khatri I."/>
            <person name="Subramanian S."/>
            <person name="Pinnaka A."/>
        </authorList>
    </citation>
    <scope>NUCLEOTIDE SEQUENCE [LARGE SCALE GENOMIC DNA]</scope>
    <source>
        <strain evidence="12 13">AK35</strain>
    </source>
</reference>
<dbReference type="EMBL" id="AONC01000030">
    <property type="protein sequence ID" value="EXJ15027.1"/>
    <property type="molecule type" value="Genomic_DNA"/>
</dbReference>